<keyword evidence="1" id="KW-0238">DNA-binding</keyword>
<proteinExistence type="predicted"/>
<evidence type="ECO:0000313" key="1">
    <source>
        <dbReference type="EMBL" id="QEU97186.1"/>
    </source>
</evidence>
<protein>
    <submittedName>
        <fullName evidence="1">DNA-binding protein</fullName>
    </submittedName>
</protein>
<organism evidence="1 2">
    <name type="scientific">Streptomyces kanamyceticus</name>
    <dbReference type="NCBI Taxonomy" id="1967"/>
    <lineage>
        <taxon>Bacteria</taxon>
        <taxon>Bacillati</taxon>
        <taxon>Actinomycetota</taxon>
        <taxon>Actinomycetes</taxon>
        <taxon>Kitasatosporales</taxon>
        <taxon>Streptomycetaceae</taxon>
        <taxon>Streptomyces</taxon>
    </lineage>
</organism>
<keyword evidence="2" id="KW-1185">Reference proteome</keyword>
<dbReference type="EMBL" id="CP023699">
    <property type="protein sequence ID" value="QEU97186.1"/>
    <property type="molecule type" value="Genomic_DNA"/>
</dbReference>
<sequence length="87" mass="9656">MEASIRSRLRSLAAGVVTPDEVSAWALHTMEGDSPQLRDARIWTALDRLSGADLLEDPGQYLHGKEDVDAWLEEFEGDGAVRSWPHP</sequence>
<dbReference type="AlphaFoldDB" id="A0A5J6GW14"/>
<name>A0A5J6GW14_STRKN</name>
<dbReference type="OrthoDB" id="4331753at2"/>
<dbReference type="Proteomes" id="UP000325529">
    <property type="component" value="Chromosome"/>
</dbReference>
<evidence type="ECO:0000313" key="2">
    <source>
        <dbReference type="Proteomes" id="UP000325529"/>
    </source>
</evidence>
<accession>A0A5J6GW14</accession>
<dbReference type="GO" id="GO:0003677">
    <property type="term" value="F:DNA binding"/>
    <property type="evidence" value="ECO:0007669"/>
    <property type="project" value="UniProtKB-KW"/>
</dbReference>
<reference evidence="1 2" key="1">
    <citation type="submission" date="2017-09" db="EMBL/GenBank/DDBJ databases">
        <authorList>
            <person name="Lee N."/>
            <person name="Cho B.-K."/>
        </authorList>
    </citation>
    <scope>NUCLEOTIDE SEQUENCE [LARGE SCALE GENOMIC DNA]</scope>
    <source>
        <strain evidence="1 2">ATCC 12853</strain>
    </source>
</reference>
<gene>
    <name evidence="1" type="ORF">CP970_08220</name>
</gene>
<dbReference type="KEGG" id="ska:CP970_08220"/>